<dbReference type="EMBL" id="CP000929">
    <property type="protein sequence ID" value="ABZ74452.1"/>
    <property type="molecule type" value="Genomic_DNA"/>
</dbReference>
<dbReference type="OrthoDB" id="7190032at2"/>
<sequence length="228" mass="25768">MIAVDKRKRNTRPSKYRPRSEIQKQKRKDLWAARETDRKLGRRISDEDALKLRLEELEAALRDMGRTGIHNKRHTVPLEDIADDGQRFAVLKARVERLEALWAINQRKRETRGKIILGGALLAEAADEARQEGEADLLHRLVDILDRRVESVRDRLTVRELLGNVPLPLRQGGDPGEDLLGALEAVGGEAPDFDAMAESALADDDDRLTPSDVDKDYADLDATWRQPA</sequence>
<feature type="compositionally biased region" description="Basic and acidic residues" evidence="1">
    <location>
        <begin position="18"/>
        <end position="29"/>
    </location>
</feature>
<geneLocation type="plasmid" evidence="2">
    <name>pCAUL02</name>
</geneLocation>
<feature type="region of interest" description="Disordered" evidence="1">
    <location>
        <begin position="1"/>
        <end position="29"/>
    </location>
</feature>
<dbReference type="AlphaFoldDB" id="B0T9Q3"/>
<proteinExistence type="predicted"/>
<evidence type="ECO:0000313" key="2">
    <source>
        <dbReference type="EMBL" id="ABZ74452.1"/>
    </source>
</evidence>
<evidence type="ECO:0000256" key="1">
    <source>
        <dbReference type="SAM" id="MobiDB-lite"/>
    </source>
</evidence>
<feature type="compositionally biased region" description="Basic residues" evidence="1">
    <location>
        <begin position="1"/>
        <end position="17"/>
    </location>
</feature>
<organism evidence="2">
    <name type="scientific">Caulobacter sp. (strain K31)</name>
    <dbReference type="NCBI Taxonomy" id="366602"/>
    <lineage>
        <taxon>Bacteria</taxon>
        <taxon>Pseudomonadati</taxon>
        <taxon>Pseudomonadota</taxon>
        <taxon>Alphaproteobacteria</taxon>
        <taxon>Caulobacterales</taxon>
        <taxon>Caulobacteraceae</taxon>
        <taxon>Caulobacter</taxon>
    </lineage>
</organism>
<keyword evidence="2" id="KW-0614">Plasmid</keyword>
<accession>B0T9Q3</accession>
<reference evidence="2" key="1">
    <citation type="submission" date="2008-01" db="EMBL/GenBank/DDBJ databases">
        <title>Complete sequence of plasmid2 pCAUL02 of Caulobacter sp. K31.</title>
        <authorList>
            <consortium name="US DOE Joint Genome Institute"/>
            <person name="Copeland A."/>
            <person name="Lucas S."/>
            <person name="Lapidus A."/>
            <person name="Barry K."/>
            <person name="Glavina del Rio T."/>
            <person name="Dalin E."/>
            <person name="Tice H."/>
            <person name="Pitluck S."/>
            <person name="Bruce D."/>
            <person name="Goodwin L."/>
            <person name="Thompson L.S."/>
            <person name="Brettin T."/>
            <person name="Detter J.C."/>
            <person name="Han C."/>
            <person name="Schmutz J."/>
            <person name="Larimer F."/>
            <person name="Land M."/>
            <person name="Hauser L."/>
            <person name="Kyrpides N."/>
            <person name="Kim E."/>
            <person name="Stephens C."/>
            <person name="Richardson P."/>
        </authorList>
    </citation>
    <scope>NUCLEOTIDE SEQUENCE [LARGE SCALE GENOMIC DNA]</scope>
    <source>
        <plasmid evidence="2">K31</plasmid>
        <plasmid evidence="2">pCAUL02</plasmid>
    </source>
</reference>
<protein>
    <submittedName>
        <fullName evidence="2">Uncharacterized protein</fullName>
    </submittedName>
</protein>
<name>B0T9Q3_CAUSK</name>
<gene>
    <name evidence="2" type="ordered locus">Caul_5333</name>
</gene>
<dbReference type="KEGG" id="cak:Caul_5333"/>
<dbReference type="HOGENOM" id="CLU_1213029_0_0_5"/>